<evidence type="ECO:0000256" key="1">
    <source>
        <dbReference type="ARBA" id="ARBA00001946"/>
    </source>
</evidence>
<dbReference type="InterPro" id="IPR000086">
    <property type="entry name" value="NUDIX_hydrolase_dom"/>
</dbReference>
<dbReference type="PROSITE" id="PS51462">
    <property type="entry name" value="NUDIX"/>
    <property type="match status" value="1"/>
</dbReference>
<protein>
    <submittedName>
        <fullName evidence="6">8-oxo-dGTP diphosphatase</fullName>
        <ecNumber evidence="6">3.6.1.55</ecNumber>
    </submittedName>
</protein>
<evidence type="ECO:0000256" key="3">
    <source>
        <dbReference type="ARBA" id="ARBA00022801"/>
    </source>
</evidence>
<gene>
    <name evidence="6" type="ORF">HEB94_006335</name>
</gene>
<dbReference type="InterPro" id="IPR015797">
    <property type="entry name" value="NUDIX_hydrolase-like_dom_sf"/>
</dbReference>
<sequence length="147" mass="16507">MRRPVVVRVCAVILRGTRVLMVRHVEERREFWTLPGGGVEAGETPAQAVLREVAEETRLAGTVGPVLYERAYRSVDDRDVLETCFLVEVSPDARPEKGFDPELAADARVIRQVGWRDLSLLADDRQVSLALPHLNRLSICRDSGLEF</sequence>
<dbReference type="GO" id="GO:0035539">
    <property type="term" value="F:8-oxo-7,8-dihydrodeoxyguanosine triphosphate pyrophosphatase activity"/>
    <property type="evidence" value="ECO:0007669"/>
    <property type="project" value="UniProtKB-EC"/>
</dbReference>
<reference evidence="6" key="1">
    <citation type="submission" date="2020-10" db="EMBL/GenBank/DDBJ databases">
        <title>Sequencing the genomes of 1000 actinobacteria strains.</title>
        <authorList>
            <person name="Klenk H.-P."/>
        </authorList>
    </citation>
    <scope>NUCLEOTIDE SEQUENCE</scope>
    <source>
        <strain evidence="6">DSM 45354</strain>
    </source>
</reference>
<dbReference type="PANTHER" id="PTHR43046:SF16">
    <property type="entry name" value="ADP-RIBOSE PYROPHOSPHATASE YJHB-RELATED"/>
    <property type="match status" value="1"/>
</dbReference>
<dbReference type="RefSeq" id="WP_192753056.1">
    <property type="nucleotide sequence ID" value="NZ_BAABJL010000156.1"/>
</dbReference>
<dbReference type="Proteomes" id="UP000638648">
    <property type="component" value="Unassembled WGS sequence"/>
</dbReference>
<dbReference type="InterPro" id="IPR020476">
    <property type="entry name" value="Nudix_hydrolase"/>
</dbReference>
<comment type="similarity">
    <text evidence="2 4">Belongs to the Nudix hydrolase family.</text>
</comment>
<dbReference type="InterPro" id="IPR020084">
    <property type="entry name" value="NUDIX_hydrolase_CS"/>
</dbReference>
<accession>A0A927N0D7</accession>
<comment type="cofactor">
    <cofactor evidence="1">
        <name>Mg(2+)</name>
        <dbReference type="ChEBI" id="CHEBI:18420"/>
    </cofactor>
</comment>
<organism evidence="6 7">
    <name type="scientific">Actinopolymorpha pittospori</name>
    <dbReference type="NCBI Taxonomy" id="648752"/>
    <lineage>
        <taxon>Bacteria</taxon>
        <taxon>Bacillati</taxon>
        <taxon>Actinomycetota</taxon>
        <taxon>Actinomycetes</taxon>
        <taxon>Propionibacteriales</taxon>
        <taxon>Actinopolymorphaceae</taxon>
        <taxon>Actinopolymorpha</taxon>
    </lineage>
</organism>
<keyword evidence="3 4" id="KW-0378">Hydrolase</keyword>
<dbReference type="EMBL" id="JADBEM010000001">
    <property type="protein sequence ID" value="MBE1609487.1"/>
    <property type="molecule type" value="Genomic_DNA"/>
</dbReference>
<dbReference type="AlphaFoldDB" id="A0A927N0D7"/>
<evidence type="ECO:0000256" key="4">
    <source>
        <dbReference type="RuleBase" id="RU003476"/>
    </source>
</evidence>
<comment type="caution">
    <text evidence="6">The sequence shown here is derived from an EMBL/GenBank/DDBJ whole genome shotgun (WGS) entry which is preliminary data.</text>
</comment>
<evidence type="ECO:0000313" key="6">
    <source>
        <dbReference type="EMBL" id="MBE1609487.1"/>
    </source>
</evidence>
<feature type="domain" description="Nudix hydrolase" evidence="5">
    <location>
        <begin position="4"/>
        <end position="135"/>
    </location>
</feature>
<proteinExistence type="inferred from homology"/>
<evidence type="ECO:0000256" key="2">
    <source>
        <dbReference type="ARBA" id="ARBA00005582"/>
    </source>
</evidence>
<dbReference type="PROSITE" id="PS00893">
    <property type="entry name" value="NUDIX_BOX"/>
    <property type="match status" value="1"/>
</dbReference>
<dbReference type="EC" id="3.6.1.55" evidence="6"/>
<name>A0A927N0D7_9ACTN</name>
<dbReference type="SUPFAM" id="SSF55811">
    <property type="entry name" value="Nudix"/>
    <property type="match status" value="1"/>
</dbReference>
<dbReference type="Gene3D" id="3.90.79.10">
    <property type="entry name" value="Nucleoside Triphosphate Pyrophosphohydrolase"/>
    <property type="match status" value="1"/>
</dbReference>
<dbReference type="PANTHER" id="PTHR43046">
    <property type="entry name" value="GDP-MANNOSE MANNOSYL HYDROLASE"/>
    <property type="match status" value="1"/>
</dbReference>
<evidence type="ECO:0000259" key="5">
    <source>
        <dbReference type="PROSITE" id="PS51462"/>
    </source>
</evidence>
<dbReference type="Pfam" id="PF00293">
    <property type="entry name" value="NUDIX"/>
    <property type="match status" value="1"/>
</dbReference>
<evidence type="ECO:0000313" key="7">
    <source>
        <dbReference type="Proteomes" id="UP000638648"/>
    </source>
</evidence>
<keyword evidence="7" id="KW-1185">Reference proteome</keyword>
<dbReference type="PRINTS" id="PR00502">
    <property type="entry name" value="NUDIXFAMILY"/>
</dbReference>